<dbReference type="PANTHER" id="PTHR33112:SF10">
    <property type="entry name" value="TOL"/>
    <property type="match status" value="1"/>
</dbReference>
<keyword evidence="3" id="KW-1185">Reference proteome</keyword>
<dbReference type="Pfam" id="PF06985">
    <property type="entry name" value="HET"/>
    <property type="match status" value="1"/>
</dbReference>
<gene>
    <name evidence="2" type="ORF">EJ05DRAFT_160422</name>
</gene>
<dbReference type="OrthoDB" id="5362512at2759"/>
<sequence length="507" mass="58100">MWMSKCEAHPACRTSMTRLPRRILDVQADNRSRLCLLVNSSTKAQYLALSHRWGRNKQGCTVRANYKHRQSRVDASQLPHSFTDAIRVTRLLGFRYLWIDSLCIIQDDLKDWEEEAPMMGTIYENAYLTISASESTGDHHHFLEHRSTPSPFSKVHLGSAYQSYPGKEFVKIKHHEEVDLNTLPITSRAWVFQERFFSVRTVHFCKSQAHWECQCRIWSESGRQSESNTGDKLHSLKQRLFTATFWDSHNDWLSLVERYSRCQMTLTRDKLPAISGIMTRITEQHDTHFIAGHIMQPTETLLKSLAWGSAAATPLRKPSTPRCSSWSWAALDGNISFFIKHPSSPGRTLSHLRRIYKSGDITLAATTHLLFHARTATLHARPMDAWELLQQSHLWGIYPGWSPEADCNVRCHGLFDGVGKGDMLGMARLDVDSRETGDFVCLSLFEQRNPAWPDFYRCWVLVLVPASGRRLSTSAVAVAPAYRRVGIGCVFDERCVRRARRRDVLLV</sequence>
<feature type="domain" description="Heterokaryon incompatibility" evidence="1">
    <location>
        <begin position="46"/>
        <end position="194"/>
    </location>
</feature>
<dbReference type="PANTHER" id="PTHR33112">
    <property type="entry name" value="DOMAIN PROTEIN, PUTATIVE-RELATED"/>
    <property type="match status" value="1"/>
</dbReference>
<dbReference type="AlphaFoldDB" id="A0A6A6VXF3"/>
<evidence type="ECO:0000259" key="1">
    <source>
        <dbReference type="Pfam" id="PF06985"/>
    </source>
</evidence>
<organism evidence="2 3">
    <name type="scientific">Pseudovirgaria hyperparasitica</name>
    <dbReference type="NCBI Taxonomy" id="470096"/>
    <lineage>
        <taxon>Eukaryota</taxon>
        <taxon>Fungi</taxon>
        <taxon>Dikarya</taxon>
        <taxon>Ascomycota</taxon>
        <taxon>Pezizomycotina</taxon>
        <taxon>Dothideomycetes</taxon>
        <taxon>Dothideomycetes incertae sedis</taxon>
        <taxon>Acrospermales</taxon>
        <taxon>Acrospermaceae</taxon>
        <taxon>Pseudovirgaria</taxon>
    </lineage>
</organism>
<dbReference type="GeneID" id="54480453"/>
<dbReference type="RefSeq" id="XP_033596382.1">
    <property type="nucleotide sequence ID" value="XM_033739399.1"/>
</dbReference>
<name>A0A6A6VXF3_9PEZI</name>
<dbReference type="Proteomes" id="UP000799437">
    <property type="component" value="Unassembled WGS sequence"/>
</dbReference>
<evidence type="ECO:0000313" key="3">
    <source>
        <dbReference type="Proteomes" id="UP000799437"/>
    </source>
</evidence>
<accession>A0A6A6VXF3</accession>
<protein>
    <submittedName>
        <fullName evidence="2">HET-domain-containing protein</fullName>
    </submittedName>
</protein>
<dbReference type="InterPro" id="IPR010730">
    <property type="entry name" value="HET"/>
</dbReference>
<proteinExistence type="predicted"/>
<evidence type="ECO:0000313" key="2">
    <source>
        <dbReference type="EMBL" id="KAF2753931.1"/>
    </source>
</evidence>
<dbReference type="EMBL" id="ML996582">
    <property type="protein sequence ID" value="KAF2753931.1"/>
    <property type="molecule type" value="Genomic_DNA"/>
</dbReference>
<reference evidence="2" key="1">
    <citation type="journal article" date="2020" name="Stud. Mycol.">
        <title>101 Dothideomycetes genomes: a test case for predicting lifestyles and emergence of pathogens.</title>
        <authorList>
            <person name="Haridas S."/>
            <person name="Albert R."/>
            <person name="Binder M."/>
            <person name="Bloem J."/>
            <person name="Labutti K."/>
            <person name="Salamov A."/>
            <person name="Andreopoulos B."/>
            <person name="Baker S."/>
            <person name="Barry K."/>
            <person name="Bills G."/>
            <person name="Bluhm B."/>
            <person name="Cannon C."/>
            <person name="Castanera R."/>
            <person name="Culley D."/>
            <person name="Daum C."/>
            <person name="Ezra D."/>
            <person name="Gonzalez J."/>
            <person name="Henrissat B."/>
            <person name="Kuo A."/>
            <person name="Liang C."/>
            <person name="Lipzen A."/>
            <person name="Lutzoni F."/>
            <person name="Magnuson J."/>
            <person name="Mondo S."/>
            <person name="Nolan M."/>
            <person name="Ohm R."/>
            <person name="Pangilinan J."/>
            <person name="Park H.-J."/>
            <person name="Ramirez L."/>
            <person name="Alfaro M."/>
            <person name="Sun H."/>
            <person name="Tritt A."/>
            <person name="Yoshinaga Y."/>
            <person name="Zwiers L.-H."/>
            <person name="Turgeon B."/>
            <person name="Goodwin S."/>
            <person name="Spatafora J."/>
            <person name="Crous P."/>
            <person name="Grigoriev I."/>
        </authorList>
    </citation>
    <scope>NUCLEOTIDE SEQUENCE</scope>
    <source>
        <strain evidence="2">CBS 121739</strain>
    </source>
</reference>